<organism evidence="2 3">
    <name type="scientific">Bartonella tribocorum</name>
    <dbReference type="NCBI Taxonomy" id="85701"/>
    <lineage>
        <taxon>Bacteria</taxon>
        <taxon>Pseudomonadati</taxon>
        <taxon>Pseudomonadota</taxon>
        <taxon>Alphaproteobacteria</taxon>
        <taxon>Hyphomicrobiales</taxon>
        <taxon>Bartonellaceae</taxon>
        <taxon>Bartonella</taxon>
    </lineage>
</organism>
<sequence>MKYFFSICALLLIFLNVAKASEHTVFQRETSLGSLPTVFSSDLFLSKKSNFLLNKVIIPAHPGDTGLFYKTVSFLFEGIKRIYQSLINSYYRK</sequence>
<comment type="caution">
    <text evidence="2">The sequence shown here is derived from an EMBL/GenBank/DDBJ whole genome shotgun (WGS) entry which is preliminary data.</text>
</comment>
<feature type="signal peptide" evidence="1">
    <location>
        <begin position="1"/>
        <end position="20"/>
    </location>
</feature>
<proteinExistence type="predicted"/>
<evidence type="ECO:0000256" key="1">
    <source>
        <dbReference type="SAM" id="SignalP"/>
    </source>
</evidence>
<evidence type="ECO:0000313" key="2">
    <source>
        <dbReference type="EMBL" id="PIT68775.1"/>
    </source>
</evidence>
<reference evidence="2 3" key="1">
    <citation type="submission" date="2017-06" db="EMBL/GenBank/DDBJ databases">
        <title>Draft genome of Bartonella tribocorum C635.</title>
        <authorList>
            <person name="Hadjadj L."/>
            <person name="Jiyipong T."/>
            <person name="Diene S.M."/>
            <person name="Morand S."/>
            <person name="Rolain J.-M."/>
        </authorList>
    </citation>
    <scope>NUCLEOTIDE SEQUENCE [LARGE SCALE GENOMIC DNA]</scope>
    <source>
        <strain evidence="2 3">C635</strain>
    </source>
</reference>
<gene>
    <name evidence="2" type="ORF">CEV08_07445</name>
</gene>
<keyword evidence="1" id="KW-0732">Signal</keyword>
<dbReference type="EMBL" id="NJPP01000032">
    <property type="protein sequence ID" value="PIT68775.1"/>
    <property type="molecule type" value="Genomic_DNA"/>
</dbReference>
<feature type="chain" id="PRO_5014676117" evidence="1">
    <location>
        <begin position="21"/>
        <end position="93"/>
    </location>
</feature>
<dbReference type="OrthoDB" id="7923730at2"/>
<protein>
    <submittedName>
        <fullName evidence="2">Uncharacterized protein</fullName>
    </submittedName>
</protein>
<dbReference type="AlphaFoldDB" id="A0A2M6URF5"/>
<evidence type="ECO:0000313" key="3">
    <source>
        <dbReference type="Proteomes" id="UP000230791"/>
    </source>
</evidence>
<accession>A0A2M6URF5</accession>
<name>A0A2M6URF5_9HYPH</name>
<dbReference type="Proteomes" id="UP000230791">
    <property type="component" value="Unassembled WGS sequence"/>
</dbReference>